<accession>A0A9D7E4N8</accession>
<keyword evidence="13" id="KW-1003">Cell membrane</keyword>
<evidence type="ECO:0000256" key="7">
    <source>
        <dbReference type="ARBA" id="ARBA00023065"/>
    </source>
</evidence>
<evidence type="ECO:0000256" key="6">
    <source>
        <dbReference type="ARBA" id="ARBA00022989"/>
    </source>
</evidence>
<proteinExistence type="inferred from homology"/>
<evidence type="ECO:0000256" key="12">
    <source>
        <dbReference type="ARBA" id="ARBA00037847"/>
    </source>
</evidence>
<dbReference type="Pfam" id="PF00213">
    <property type="entry name" value="OSCP"/>
    <property type="match status" value="1"/>
</dbReference>
<keyword evidence="2 13" id="KW-0813">Transport</keyword>
<comment type="similarity">
    <text evidence="1 13 14">Belongs to the ATPase B chain family.</text>
</comment>
<reference evidence="16" key="1">
    <citation type="submission" date="2020-10" db="EMBL/GenBank/DDBJ databases">
        <title>Connecting structure to function with the recovery of over 1000 high-quality activated sludge metagenome-assembled genomes encoding full-length rRNA genes using long-read sequencing.</title>
        <authorList>
            <person name="Singleton C.M."/>
            <person name="Petriglieri F."/>
            <person name="Kristensen J.M."/>
            <person name="Kirkegaard R.H."/>
            <person name="Michaelsen T.Y."/>
            <person name="Andersen M.H."/>
            <person name="Karst S.M."/>
            <person name="Dueholm M.S."/>
            <person name="Nielsen P.H."/>
            <person name="Albertsen M."/>
        </authorList>
    </citation>
    <scope>NUCLEOTIDE SEQUENCE</scope>
    <source>
        <strain evidence="16">Bjer_18-Q3-R1-45_BAT3C.347</strain>
    </source>
</reference>
<dbReference type="PANTHER" id="PTHR33445">
    <property type="entry name" value="ATP SYNTHASE SUBUNIT B', CHLOROPLASTIC"/>
    <property type="match status" value="1"/>
</dbReference>
<evidence type="ECO:0000313" key="16">
    <source>
        <dbReference type="EMBL" id="MBK6973728.1"/>
    </source>
</evidence>
<gene>
    <name evidence="13" type="primary">atpF</name>
    <name evidence="16" type="ORF">IPH26_12560</name>
</gene>
<dbReference type="GO" id="GO:0046961">
    <property type="term" value="F:proton-transporting ATPase activity, rotational mechanism"/>
    <property type="evidence" value="ECO:0007669"/>
    <property type="project" value="TreeGrafter"/>
</dbReference>
<comment type="function">
    <text evidence="11">Component of the F(0) channel, it forms part of the peripheral stalk, linking F(1) to F(0). The b'-subunit is a diverged and duplicated form of b found in plants and photosynthetic bacteria.</text>
</comment>
<dbReference type="Pfam" id="PF00430">
    <property type="entry name" value="ATP-synt_B"/>
    <property type="match status" value="1"/>
</dbReference>
<evidence type="ECO:0000313" key="17">
    <source>
        <dbReference type="Proteomes" id="UP000807785"/>
    </source>
</evidence>
<evidence type="ECO:0000256" key="13">
    <source>
        <dbReference type="HAMAP-Rule" id="MF_01398"/>
    </source>
</evidence>
<evidence type="ECO:0000256" key="14">
    <source>
        <dbReference type="RuleBase" id="RU003848"/>
    </source>
</evidence>
<evidence type="ECO:0000256" key="8">
    <source>
        <dbReference type="ARBA" id="ARBA00023136"/>
    </source>
</evidence>
<evidence type="ECO:0000256" key="10">
    <source>
        <dbReference type="ARBA" id="ARBA00025198"/>
    </source>
</evidence>
<evidence type="ECO:0000256" key="1">
    <source>
        <dbReference type="ARBA" id="ARBA00005513"/>
    </source>
</evidence>
<evidence type="ECO:0000256" key="15">
    <source>
        <dbReference type="SAM" id="Coils"/>
    </source>
</evidence>
<evidence type="ECO:0000256" key="3">
    <source>
        <dbReference type="ARBA" id="ARBA00022547"/>
    </source>
</evidence>
<feature type="transmembrane region" description="Helical" evidence="13">
    <location>
        <begin position="6"/>
        <end position="22"/>
    </location>
</feature>
<evidence type="ECO:0000256" key="5">
    <source>
        <dbReference type="ARBA" id="ARBA00022781"/>
    </source>
</evidence>
<evidence type="ECO:0000256" key="4">
    <source>
        <dbReference type="ARBA" id="ARBA00022692"/>
    </source>
</evidence>
<dbReference type="InterPro" id="IPR002146">
    <property type="entry name" value="ATP_synth_b/b'su_bac/chlpt"/>
</dbReference>
<dbReference type="CDD" id="cd06503">
    <property type="entry name" value="ATP-synt_Fo_b"/>
    <property type="match status" value="1"/>
</dbReference>
<feature type="coiled-coil region" evidence="15">
    <location>
        <begin position="31"/>
        <end position="90"/>
    </location>
</feature>
<dbReference type="HAMAP" id="MF_01398">
    <property type="entry name" value="ATP_synth_b_bprime"/>
    <property type="match status" value="1"/>
</dbReference>
<comment type="caution">
    <text evidence="16">The sequence shown here is derived from an EMBL/GenBank/DDBJ whole genome shotgun (WGS) entry which is preliminary data.</text>
</comment>
<dbReference type="GO" id="GO:0045259">
    <property type="term" value="C:proton-transporting ATP synthase complex"/>
    <property type="evidence" value="ECO:0007669"/>
    <property type="project" value="UniProtKB-KW"/>
</dbReference>
<dbReference type="EMBL" id="JADJEV010000003">
    <property type="protein sequence ID" value="MBK6973728.1"/>
    <property type="molecule type" value="Genomic_DNA"/>
</dbReference>
<comment type="subcellular location">
    <subcellularLocation>
        <location evidence="13">Cell membrane</location>
        <topology evidence="13">Single-pass membrane protein</topology>
    </subcellularLocation>
    <subcellularLocation>
        <location evidence="12">Endomembrane system</location>
        <topology evidence="12">Single-pass membrane protein</topology>
    </subcellularLocation>
</comment>
<keyword evidence="9 13" id="KW-0066">ATP synthesis</keyword>
<keyword evidence="6 13" id="KW-1133">Transmembrane helix</keyword>
<keyword evidence="15" id="KW-0175">Coiled coil</keyword>
<dbReference type="GO" id="GO:0046933">
    <property type="term" value="F:proton-transporting ATP synthase activity, rotational mechanism"/>
    <property type="evidence" value="ECO:0007669"/>
    <property type="project" value="UniProtKB-UniRule"/>
</dbReference>
<comment type="subunit">
    <text evidence="13">F-type ATPases have 2 components, F(1) - the catalytic core - and F(0) - the membrane proton channel. F(1) has five subunits: alpha(3), beta(3), gamma(1), delta(1), epsilon(1). F(0) has three main subunits: a(1), b(2) and c(10-14). The alpha and beta chains form an alternating ring which encloses part of the gamma chain. F(1) is attached to F(0) by a central stalk formed by the gamma and epsilon chains, while a peripheral stalk is formed by the delta and b chains.</text>
</comment>
<sequence>MQFDWTTFVLEVLNFLVLVWILKRFLYRPVLDVLDARQARVTDEMAQAEQAQQAGASLKQEYGERLAHWAQEREQMRQQLERELGQQRVAGMERIRQSLADEEAKARVRDAATTAAHEAELVRQAAGEAYANVAAMLKRLASPGLTASIAELLIEDLAALPPAQREALREAAAKVGAGGAADVAAAHPLDASTVQEIARSLSTAAGQTLKIAVVSDPALIAGVRIAVGECLLHANLADELAFFRRQDGEG</sequence>
<keyword evidence="5 13" id="KW-0375">Hydrogen ion transport</keyword>
<keyword evidence="3 13" id="KW-0138">CF(0)</keyword>
<comment type="function">
    <text evidence="10 13">F(1)F(0) ATP synthase produces ATP from ADP in the presence of a proton or sodium gradient. F-type ATPases consist of two structural domains, F(1) containing the extramembraneous catalytic core and F(0) containing the membrane proton channel, linked together by a central stalk and a peripheral stalk. During catalysis, ATP synthesis in the catalytic domain of F(1) is coupled via a rotary mechanism of the central stalk subunits to proton translocation.</text>
</comment>
<evidence type="ECO:0000256" key="9">
    <source>
        <dbReference type="ARBA" id="ARBA00023310"/>
    </source>
</evidence>
<keyword evidence="8 13" id="KW-0472">Membrane</keyword>
<keyword evidence="7 13" id="KW-0406">Ion transport</keyword>
<evidence type="ECO:0000256" key="11">
    <source>
        <dbReference type="ARBA" id="ARBA00025614"/>
    </source>
</evidence>
<dbReference type="GO" id="GO:0005886">
    <property type="term" value="C:plasma membrane"/>
    <property type="evidence" value="ECO:0007669"/>
    <property type="project" value="UniProtKB-SubCell"/>
</dbReference>
<dbReference type="AlphaFoldDB" id="A0A9D7E4N8"/>
<dbReference type="PANTHER" id="PTHR33445:SF2">
    <property type="entry name" value="ATP SYNTHASE SUBUNIT B', CHLOROPLASTIC"/>
    <property type="match status" value="1"/>
</dbReference>
<evidence type="ECO:0000256" key="2">
    <source>
        <dbReference type="ARBA" id="ARBA00022448"/>
    </source>
</evidence>
<dbReference type="InterPro" id="IPR050059">
    <property type="entry name" value="ATP_synthase_B_chain"/>
</dbReference>
<dbReference type="GO" id="GO:0012505">
    <property type="term" value="C:endomembrane system"/>
    <property type="evidence" value="ECO:0007669"/>
    <property type="project" value="UniProtKB-SubCell"/>
</dbReference>
<keyword evidence="4 13" id="KW-0812">Transmembrane</keyword>
<dbReference type="InterPro" id="IPR000711">
    <property type="entry name" value="ATPase_OSCP/dsu"/>
</dbReference>
<dbReference type="Proteomes" id="UP000807785">
    <property type="component" value="Unassembled WGS sequence"/>
</dbReference>
<protein>
    <recommendedName>
        <fullName evidence="13">ATP synthase subunit b</fullName>
    </recommendedName>
    <alternativeName>
        <fullName evidence="13">ATP synthase F(0) sector subunit b</fullName>
    </alternativeName>
    <alternativeName>
        <fullName evidence="13">ATPase subunit I</fullName>
    </alternativeName>
    <alternativeName>
        <fullName evidence="13">F-type ATPase subunit b</fullName>
        <shortName evidence="13">F-ATPase subunit b</shortName>
    </alternativeName>
</protein>
<name>A0A9D7E4N8_9PROT</name>
<organism evidence="16 17">
    <name type="scientific">Candidatus Methylophosphatis roskildensis</name>
    <dbReference type="NCBI Taxonomy" id="2899263"/>
    <lineage>
        <taxon>Bacteria</taxon>
        <taxon>Pseudomonadati</taxon>
        <taxon>Pseudomonadota</taxon>
        <taxon>Betaproteobacteria</taxon>
        <taxon>Nitrosomonadales</taxon>
        <taxon>Sterolibacteriaceae</taxon>
        <taxon>Candidatus Methylophosphatis</taxon>
    </lineage>
</organism>